<organism evidence="2 3">
    <name type="scientific">Paraburkholderia fynbosensis</name>
    <dbReference type="NCBI Taxonomy" id="1200993"/>
    <lineage>
        <taxon>Bacteria</taxon>
        <taxon>Pseudomonadati</taxon>
        <taxon>Pseudomonadota</taxon>
        <taxon>Betaproteobacteria</taxon>
        <taxon>Burkholderiales</taxon>
        <taxon>Burkholderiaceae</taxon>
        <taxon>Paraburkholderia</taxon>
    </lineage>
</organism>
<evidence type="ECO:0000256" key="1">
    <source>
        <dbReference type="SAM" id="MobiDB-lite"/>
    </source>
</evidence>
<dbReference type="EMBL" id="CADIKI010000020">
    <property type="protein sequence ID" value="CAB3804484.1"/>
    <property type="molecule type" value="Genomic_DNA"/>
</dbReference>
<keyword evidence="3" id="KW-1185">Reference proteome</keyword>
<dbReference type="Proteomes" id="UP000494252">
    <property type="component" value="Unassembled WGS sequence"/>
</dbReference>
<name>A0A6J5GNT8_9BURK</name>
<gene>
    <name evidence="2" type="ORF">LMG27177_05652</name>
</gene>
<proteinExistence type="predicted"/>
<evidence type="ECO:0000313" key="2">
    <source>
        <dbReference type="EMBL" id="CAB3804484.1"/>
    </source>
</evidence>
<dbReference type="AlphaFoldDB" id="A0A6J5GNT8"/>
<sequence>MYELEFPRKIQTSKSLIVRDVFSGNEPDTTRVRTWVDLFATEWPLRAASSTSHASVSLCRRQACSRSRTHRARKHVGARSARLSILFRSISRCLASVPRISIYATPPYCSLRRNNSFVTPTTASCSIANDIDSSLGMGLPGNLVHASGNQTKSDIAAPRTDLPCPDGSIRHANATTKQDRSVPASSRRKSKAVLFLRSREPFNNAVPRYGAGGPRAIQPHCFQEESGQHIDRTKTAGEQVSASTVFYNEIHFAAEVRNGRAWFAKSYACFASPPPALSSSTVWRVWQQGATGR</sequence>
<reference evidence="2 3" key="1">
    <citation type="submission" date="2020-04" db="EMBL/GenBank/DDBJ databases">
        <authorList>
            <person name="De Canck E."/>
        </authorList>
    </citation>
    <scope>NUCLEOTIDE SEQUENCE [LARGE SCALE GENOMIC DNA]</scope>
    <source>
        <strain evidence="2 3">LMG 27177</strain>
    </source>
</reference>
<accession>A0A6J5GNT8</accession>
<protein>
    <submittedName>
        <fullName evidence="2">Uncharacterized protein</fullName>
    </submittedName>
</protein>
<evidence type="ECO:0000313" key="3">
    <source>
        <dbReference type="Proteomes" id="UP000494252"/>
    </source>
</evidence>
<feature type="region of interest" description="Disordered" evidence="1">
    <location>
        <begin position="165"/>
        <end position="184"/>
    </location>
</feature>